<organism evidence="2 3">
    <name type="scientific">Rossellomorea marisflavi</name>
    <dbReference type="NCBI Taxonomy" id="189381"/>
    <lineage>
        <taxon>Bacteria</taxon>
        <taxon>Bacillati</taxon>
        <taxon>Bacillota</taxon>
        <taxon>Bacilli</taxon>
        <taxon>Bacillales</taxon>
        <taxon>Bacillaceae</taxon>
        <taxon>Rossellomorea</taxon>
    </lineage>
</organism>
<dbReference type="PANTHER" id="PTHR37103">
    <property type="entry name" value="PUTATIVE-RELATED"/>
    <property type="match status" value="1"/>
</dbReference>
<dbReference type="PANTHER" id="PTHR37103:SF1">
    <property type="entry name" value="DUF6602 DOMAIN-CONTAINING PROTEIN"/>
    <property type="match status" value="1"/>
</dbReference>
<evidence type="ECO:0000313" key="2">
    <source>
        <dbReference type="EMBL" id="KON83378.1"/>
    </source>
</evidence>
<dbReference type="Proteomes" id="UP000037405">
    <property type="component" value="Unassembled WGS sequence"/>
</dbReference>
<name>A0A0M0G0S1_9BACI</name>
<dbReference type="RefSeq" id="WP_053429432.1">
    <property type="nucleotide sequence ID" value="NZ_LGUE01000006.1"/>
</dbReference>
<keyword evidence="3" id="KW-1185">Reference proteome</keyword>
<protein>
    <recommendedName>
        <fullName evidence="1">DUF6602 domain-containing protein</fullName>
    </recommendedName>
</protein>
<evidence type="ECO:0000259" key="1">
    <source>
        <dbReference type="Pfam" id="PF20247"/>
    </source>
</evidence>
<proteinExistence type="predicted"/>
<dbReference type="Pfam" id="PF20247">
    <property type="entry name" value="DUF6602"/>
    <property type="match status" value="1"/>
</dbReference>
<dbReference type="AlphaFoldDB" id="A0A0M0G0S1"/>
<accession>A0A0M0G0S1</accession>
<dbReference type="EMBL" id="LGUE01000006">
    <property type="protein sequence ID" value="KON83378.1"/>
    <property type="molecule type" value="Genomic_DNA"/>
</dbReference>
<dbReference type="PATRIC" id="fig|189381.12.peg.3914"/>
<reference evidence="3" key="1">
    <citation type="submission" date="2015-07" db="EMBL/GenBank/DDBJ databases">
        <title>Fjat-14235 jcm11544.</title>
        <authorList>
            <person name="Liu B."/>
            <person name="Wang J."/>
            <person name="Zhu Y."/>
            <person name="Liu G."/>
            <person name="Chen Q."/>
            <person name="Chen Z."/>
            <person name="Lan J."/>
            <person name="Che J."/>
            <person name="Ge C."/>
            <person name="Shi H."/>
            <person name="Pan Z."/>
            <person name="Liu X."/>
        </authorList>
    </citation>
    <scope>NUCLEOTIDE SEQUENCE [LARGE SCALE GENOMIC DNA]</scope>
    <source>
        <strain evidence="3">JCM 11544</strain>
    </source>
</reference>
<dbReference type="OrthoDB" id="2057120at2"/>
<comment type="caution">
    <text evidence="2">The sequence shown here is derived from an EMBL/GenBank/DDBJ whole genome shotgun (WGS) entry which is preliminary data.</text>
</comment>
<sequence>MNRNSKYQKSIADEFSAIKDRVEYFIENVHNGENGRYREIILMNYLKKILPEGIGVGTGFVRNREGKITKQIDIIVYRNSYPKLFEEGDFVIIMPESVLGIIEVKSRTTTDNLSNSSKGAIQKAVYNGKVVGNKEIFNGIFGFDTNVNFNHDFSDENLANILKVSEGYINHIAFNSEYFMRFWRSGNPDINQKPCFSFYDLSMRSIQGNSTGEGLAFGYFISNLLEVIYENIIPEALTRQYFEFLYPIEGTKERHRLIGKEVFIRE</sequence>
<dbReference type="InterPro" id="IPR046537">
    <property type="entry name" value="DUF6602"/>
</dbReference>
<evidence type="ECO:0000313" key="3">
    <source>
        <dbReference type="Proteomes" id="UP000037405"/>
    </source>
</evidence>
<gene>
    <name evidence="2" type="ORF">AF331_17950</name>
</gene>
<feature type="domain" description="DUF6602" evidence="1">
    <location>
        <begin position="29"/>
        <end position="117"/>
    </location>
</feature>
<dbReference type="CDD" id="cd21173">
    <property type="entry name" value="NucC-like"/>
    <property type="match status" value="1"/>
</dbReference>